<keyword evidence="11" id="KW-1185">Reference proteome</keyword>
<protein>
    <submittedName>
        <fullName evidence="10">Winged helix-turn-helix domain-containing protein</fullName>
    </submittedName>
</protein>
<dbReference type="SUPFAM" id="SSF46894">
    <property type="entry name" value="C-terminal effector domain of the bipartite response regulators"/>
    <property type="match status" value="1"/>
</dbReference>
<sequence>MQPSSRRVLLVDDDRRLTDMLASYLHQHGLHAEAAPGCEAALQRLRSGAGYGAIVLDLMLPDGDGLDLCRRIRSLGNAVAATPVIMLTAKGDPLDRVVGLELGADDYMPKPFEPRELLARLRALARRPPLAEHRTALVLGDVRIDRDARRVHVGQAEVQLTSRQFDLLQVLAESAGRVLSRDYLMDAVGSEAADSTDRAIDVQIGRLRAALGDDPRQPRYIVTVRGIGYCFRRPDASGRGNG</sequence>
<dbReference type="Pfam" id="PF00072">
    <property type="entry name" value="Response_reg"/>
    <property type="match status" value="1"/>
</dbReference>
<evidence type="ECO:0000259" key="8">
    <source>
        <dbReference type="PROSITE" id="PS50110"/>
    </source>
</evidence>
<dbReference type="InterPro" id="IPR011006">
    <property type="entry name" value="CheY-like_superfamily"/>
</dbReference>
<dbReference type="InterPro" id="IPR036388">
    <property type="entry name" value="WH-like_DNA-bd_sf"/>
</dbReference>
<evidence type="ECO:0000256" key="1">
    <source>
        <dbReference type="ARBA" id="ARBA00022553"/>
    </source>
</evidence>
<keyword evidence="2" id="KW-0902">Two-component regulatory system</keyword>
<dbReference type="Pfam" id="PF00486">
    <property type="entry name" value="Trans_reg_C"/>
    <property type="match status" value="1"/>
</dbReference>
<evidence type="ECO:0000256" key="5">
    <source>
        <dbReference type="ARBA" id="ARBA00023163"/>
    </source>
</evidence>
<accession>A0ABV6RRM7</accession>
<feature type="domain" description="OmpR/PhoB-type" evidence="9">
    <location>
        <begin position="134"/>
        <end position="233"/>
    </location>
</feature>
<dbReference type="InterPro" id="IPR039420">
    <property type="entry name" value="WalR-like"/>
</dbReference>
<dbReference type="EMBL" id="JBHLTG010000004">
    <property type="protein sequence ID" value="MFC0679638.1"/>
    <property type="molecule type" value="Genomic_DNA"/>
</dbReference>
<feature type="DNA-binding region" description="OmpR/PhoB-type" evidence="7">
    <location>
        <begin position="134"/>
        <end position="233"/>
    </location>
</feature>
<dbReference type="SMART" id="SM00862">
    <property type="entry name" value="Trans_reg_C"/>
    <property type="match status" value="1"/>
</dbReference>
<comment type="caution">
    <text evidence="10">The sequence shown here is derived from an EMBL/GenBank/DDBJ whole genome shotgun (WGS) entry which is preliminary data.</text>
</comment>
<dbReference type="PROSITE" id="PS50110">
    <property type="entry name" value="RESPONSE_REGULATORY"/>
    <property type="match status" value="1"/>
</dbReference>
<dbReference type="Proteomes" id="UP001589896">
    <property type="component" value="Unassembled WGS sequence"/>
</dbReference>
<evidence type="ECO:0000313" key="11">
    <source>
        <dbReference type="Proteomes" id="UP001589896"/>
    </source>
</evidence>
<evidence type="ECO:0000256" key="3">
    <source>
        <dbReference type="ARBA" id="ARBA00023015"/>
    </source>
</evidence>
<evidence type="ECO:0000256" key="6">
    <source>
        <dbReference type="PROSITE-ProRule" id="PRU00169"/>
    </source>
</evidence>
<keyword evidence="1 6" id="KW-0597">Phosphoprotein</keyword>
<organism evidence="10 11">
    <name type="scientific">Lysobacter korlensis</name>
    <dbReference type="NCBI Taxonomy" id="553636"/>
    <lineage>
        <taxon>Bacteria</taxon>
        <taxon>Pseudomonadati</taxon>
        <taxon>Pseudomonadota</taxon>
        <taxon>Gammaproteobacteria</taxon>
        <taxon>Lysobacterales</taxon>
        <taxon>Lysobacteraceae</taxon>
        <taxon>Lysobacter</taxon>
    </lineage>
</organism>
<gene>
    <name evidence="10" type="ORF">ACFFGH_17510</name>
</gene>
<keyword evidence="5" id="KW-0804">Transcription</keyword>
<dbReference type="InterPro" id="IPR016032">
    <property type="entry name" value="Sig_transdc_resp-reg_C-effctor"/>
</dbReference>
<dbReference type="PROSITE" id="PS51755">
    <property type="entry name" value="OMPR_PHOB"/>
    <property type="match status" value="1"/>
</dbReference>
<evidence type="ECO:0000256" key="7">
    <source>
        <dbReference type="PROSITE-ProRule" id="PRU01091"/>
    </source>
</evidence>
<dbReference type="PANTHER" id="PTHR48111:SF4">
    <property type="entry name" value="DNA-BINDING DUAL TRANSCRIPTIONAL REGULATOR OMPR"/>
    <property type="match status" value="1"/>
</dbReference>
<dbReference type="Gene3D" id="3.40.50.2300">
    <property type="match status" value="1"/>
</dbReference>
<dbReference type="InterPro" id="IPR001867">
    <property type="entry name" value="OmpR/PhoB-type_DNA-bd"/>
</dbReference>
<dbReference type="Gene3D" id="1.10.10.10">
    <property type="entry name" value="Winged helix-like DNA-binding domain superfamily/Winged helix DNA-binding domain"/>
    <property type="match status" value="1"/>
</dbReference>
<dbReference type="Gene3D" id="6.10.250.690">
    <property type="match status" value="1"/>
</dbReference>
<reference evidence="10 11" key="1">
    <citation type="submission" date="2024-09" db="EMBL/GenBank/DDBJ databases">
        <authorList>
            <person name="Sun Q."/>
            <person name="Mori K."/>
        </authorList>
    </citation>
    <scope>NUCLEOTIDE SEQUENCE [LARGE SCALE GENOMIC DNA]</scope>
    <source>
        <strain evidence="10 11">KCTC 23076</strain>
    </source>
</reference>
<dbReference type="InterPro" id="IPR001789">
    <property type="entry name" value="Sig_transdc_resp-reg_receiver"/>
</dbReference>
<evidence type="ECO:0000259" key="9">
    <source>
        <dbReference type="PROSITE" id="PS51755"/>
    </source>
</evidence>
<dbReference type="RefSeq" id="WP_386670599.1">
    <property type="nucleotide sequence ID" value="NZ_JBHLTG010000004.1"/>
</dbReference>
<evidence type="ECO:0000256" key="4">
    <source>
        <dbReference type="ARBA" id="ARBA00023125"/>
    </source>
</evidence>
<proteinExistence type="predicted"/>
<feature type="domain" description="Response regulatory" evidence="8">
    <location>
        <begin position="7"/>
        <end position="125"/>
    </location>
</feature>
<evidence type="ECO:0000313" key="10">
    <source>
        <dbReference type="EMBL" id="MFC0679638.1"/>
    </source>
</evidence>
<evidence type="ECO:0000256" key="2">
    <source>
        <dbReference type="ARBA" id="ARBA00023012"/>
    </source>
</evidence>
<dbReference type="SMART" id="SM00448">
    <property type="entry name" value="REC"/>
    <property type="match status" value="1"/>
</dbReference>
<keyword evidence="3" id="KW-0805">Transcription regulation</keyword>
<dbReference type="CDD" id="cd00383">
    <property type="entry name" value="trans_reg_C"/>
    <property type="match status" value="1"/>
</dbReference>
<feature type="modified residue" description="4-aspartylphosphate" evidence="6">
    <location>
        <position position="57"/>
    </location>
</feature>
<keyword evidence="4 7" id="KW-0238">DNA-binding</keyword>
<name>A0ABV6RRM7_9GAMM</name>
<dbReference type="SUPFAM" id="SSF52172">
    <property type="entry name" value="CheY-like"/>
    <property type="match status" value="1"/>
</dbReference>
<dbReference type="PANTHER" id="PTHR48111">
    <property type="entry name" value="REGULATOR OF RPOS"/>
    <property type="match status" value="1"/>
</dbReference>